<reference evidence="2 3" key="1">
    <citation type="journal article" date="2018" name="Sci. Rep.">
        <title>A novel species of the marine cyanobacterium Acaryochloris with a unique pigment content and lifestyle.</title>
        <authorList>
            <person name="Partensky F."/>
            <person name="Six C."/>
            <person name="Ratin M."/>
            <person name="Garczarek L."/>
            <person name="Vaulot D."/>
            <person name="Probert I."/>
            <person name="Calteau A."/>
            <person name="Gourvil P."/>
            <person name="Marie D."/>
            <person name="Grebert T."/>
            <person name="Bouchier C."/>
            <person name="Le Panse S."/>
            <person name="Gachenot M."/>
            <person name="Rodriguez F."/>
            <person name="Garrido J.L."/>
        </authorList>
    </citation>
    <scope>NUCLEOTIDE SEQUENCE [LARGE SCALE GENOMIC DNA]</scope>
    <source>
        <strain evidence="2 3">RCC1774</strain>
    </source>
</reference>
<dbReference type="AlphaFoldDB" id="A0A2W1JMX7"/>
<dbReference type="GO" id="GO:0004674">
    <property type="term" value="F:protein serine/threonine kinase activity"/>
    <property type="evidence" value="ECO:0007669"/>
    <property type="project" value="UniProtKB-EC"/>
</dbReference>
<proteinExistence type="predicted"/>
<feature type="compositionally biased region" description="Polar residues" evidence="1">
    <location>
        <begin position="138"/>
        <end position="156"/>
    </location>
</feature>
<keyword evidence="2" id="KW-0418">Kinase</keyword>
<keyword evidence="3" id="KW-1185">Reference proteome</keyword>
<keyword evidence="2" id="KW-0808">Transferase</keyword>
<dbReference type="InterPro" id="IPR001646">
    <property type="entry name" value="5peptide_repeat"/>
</dbReference>
<organism evidence="2 3">
    <name type="scientific">Acaryochloris thomasi RCC1774</name>
    <dbReference type="NCBI Taxonomy" id="1764569"/>
    <lineage>
        <taxon>Bacteria</taxon>
        <taxon>Bacillati</taxon>
        <taxon>Cyanobacteriota</taxon>
        <taxon>Cyanophyceae</taxon>
        <taxon>Acaryochloridales</taxon>
        <taxon>Acaryochloridaceae</taxon>
        <taxon>Acaryochloris</taxon>
        <taxon>Acaryochloris thomasi</taxon>
    </lineage>
</organism>
<name>A0A2W1JMX7_9CYAN</name>
<dbReference type="EC" id="2.7.11.1" evidence="2"/>
<accession>A0A2W1JMX7</accession>
<dbReference type="EMBL" id="PQWO01000008">
    <property type="protein sequence ID" value="PZD72795.1"/>
    <property type="molecule type" value="Genomic_DNA"/>
</dbReference>
<protein>
    <submittedName>
        <fullName evidence="2">Serine/threonine-protein kinase B</fullName>
        <ecNumber evidence="2">2.7.11.1</ecNumber>
    </submittedName>
</protein>
<feature type="region of interest" description="Disordered" evidence="1">
    <location>
        <begin position="112"/>
        <end position="156"/>
    </location>
</feature>
<dbReference type="RefSeq" id="WP_199464404.1">
    <property type="nucleotide sequence ID" value="NZ_CAWNWM010000008.1"/>
</dbReference>
<comment type="caution">
    <text evidence="2">The sequence shown here is derived from an EMBL/GenBank/DDBJ whole genome shotgun (WGS) entry which is preliminary data.</text>
</comment>
<evidence type="ECO:0000256" key="1">
    <source>
        <dbReference type="SAM" id="MobiDB-lite"/>
    </source>
</evidence>
<sequence>MPEENLLALAQTGDLDAIKQLLNQTLQPHANQVHDICIRKDCLQISIESTNIPNQSTLVPLIQQTISQLQVSQIHALEVYGHTVGDELPHWMQQLDCLASADTTVAATITQTPSTEVSHPETNLPSSPPQSAPIAPSTTANTTAADGPSTPQSQAHNTIHYSPAVEKMVQAYGSGSRDFQQSNFNETDLQGINLTLANLQESQLVWANLSNASLGHANLTHAQLRHANLSNANLQGAKLQGANFIGANLTGANLSWAELRGANFTDADLTDANLLNANLERVTMPDGTYLD</sequence>
<dbReference type="SUPFAM" id="SSF141571">
    <property type="entry name" value="Pentapeptide repeat-like"/>
    <property type="match status" value="1"/>
</dbReference>
<evidence type="ECO:0000313" key="2">
    <source>
        <dbReference type="EMBL" id="PZD72795.1"/>
    </source>
</evidence>
<feature type="compositionally biased region" description="Polar residues" evidence="1">
    <location>
        <begin position="112"/>
        <end position="124"/>
    </location>
</feature>
<gene>
    <name evidence="2" type="primary">spkB_12</name>
    <name evidence="2" type="ORF">C1752_03354</name>
</gene>
<dbReference type="InterPro" id="IPR051082">
    <property type="entry name" value="Pentapeptide-BTB/POZ_domain"/>
</dbReference>
<dbReference type="PANTHER" id="PTHR14136:SF17">
    <property type="entry name" value="BTB_POZ DOMAIN-CONTAINING PROTEIN KCTD9"/>
    <property type="match status" value="1"/>
</dbReference>
<dbReference type="PANTHER" id="PTHR14136">
    <property type="entry name" value="BTB_POZ DOMAIN-CONTAINING PROTEIN KCTD9"/>
    <property type="match status" value="1"/>
</dbReference>
<dbReference type="Gene3D" id="2.160.20.80">
    <property type="entry name" value="E3 ubiquitin-protein ligase SopA"/>
    <property type="match status" value="1"/>
</dbReference>
<evidence type="ECO:0000313" key="3">
    <source>
        <dbReference type="Proteomes" id="UP000248857"/>
    </source>
</evidence>
<dbReference type="Pfam" id="PF00805">
    <property type="entry name" value="Pentapeptide"/>
    <property type="match status" value="2"/>
</dbReference>
<dbReference type="Proteomes" id="UP000248857">
    <property type="component" value="Unassembled WGS sequence"/>
</dbReference>